<dbReference type="EMBL" id="MU005969">
    <property type="protein sequence ID" value="KAF2861938.1"/>
    <property type="molecule type" value="Genomic_DNA"/>
</dbReference>
<dbReference type="OrthoDB" id="427886at2759"/>
<evidence type="ECO:0000256" key="1">
    <source>
        <dbReference type="ARBA" id="ARBA00004604"/>
    </source>
</evidence>
<evidence type="ECO:0000256" key="3">
    <source>
        <dbReference type="SAM" id="MobiDB-lite"/>
    </source>
</evidence>
<sequence>MALAAPTNGLSDEEIRQIFQDVQRSGWLPKLETKSLPKPYISFGKGGVSKLDRRRMHQERTAPQMRQMERVKVEDPIVVKKRAAQEKEATAGPDWHNMPRTVDTPQLKRDWQLIKMRDVLDPKRHYKKDGKKDLPEYSQVGTVIEGPADFFSGRIETKKRKRTFVEEVLAGEHETGRFKRKYNELQQKKSSGKKAYYKALKAKRSGGIRK</sequence>
<dbReference type="GO" id="GO:0005730">
    <property type="term" value="C:nucleolus"/>
    <property type="evidence" value="ECO:0007669"/>
    <property type="project" value="UniProtKB-SubCell"/>
</dbReference>
<dbReference type="Proteomes" id="UP000799421">
    <property type="component" value="Unassembled WGS sequence"/>
</dbReference>
<name>A0A6A7C5F5_9PEZI</name>
<accession>A0A6A7C5F5</accession>
<feature type="domain" description="Fcf2 pre-rRNA processing C-terminal" evidence="4">
    <location>
        <begin position="88"/>
        <end position="181"/>
    </location>
</feature>
<keyword evidence="2" id="KW-0539">Nucleus</keyword>
<evidence type="ECO:0000256" key="2">
    <source>
        <dbReference type="ARBA" id="ARBA00023242"/>
    </source>
</evidence>
<keyword evidence="6" id="KW-1185">Reference proteome</keyword>
<gene>
    <name evidence="5" type="ORF">K470DRAFT_213889</name>
</gene>
<evidence type="ECO:0000259" key="4">
    <source>
        <dbReference type="Pfam" id="PF08698"/>
    </source>
</evidence>
<dbReference type="PANTHER" id="PTHR21686">
    <property type="entry name" value="DEOXYNUCLEOTIDYLTRANSFERASE TERMINAL-INTERACTING PROTEIN 2"/>
    <property type="match status" value="1"/>
</dbReference>
<dbReference type="AlphaFoldDB" id="A0A6A7C5F5"/>
<proteinExistence type="predicted"/>
<evidence type="ECO:0000313" key="5">
    <source>
        <dbReference type="EMBL" id="KAF2861938.1"/>
    </source>
</evidence>
<reference evidence="5" key="1">
    <citation type="journal article" date="2020" name="Stud. Mycol.">
        <title>101 Dothideomycetes genomes: a test case for predicting lifestyles and emergence of pathogens.</title>
        <authorList>
            <person name="Haridas S."/>
            <person name="Albert R."/>
            <person name="Binder M."/>
            <person name="Bloem J."/>
            <person name="Labutti K."/>
            <person name="Salamov A."/>
            <person name="Andreopoulos B."/>
            <person name="Baker S."/>
            <person name="Barry K."/>
            <person name="Bills G."/>
            <person name="Bluhm B."/>
            <person name="Cannon C."/>
            <person name="Castanera R."/>
            <person name="Culley D."/>
            <person name="Daum C."/>
            <person name="Ezra D."/>
            <person name="Gonzalez J."/>
            <person name="Henrissat B."/>
            <person name="Kuo A."/>
            <person name="Liang C."/>
            <person name="Lipzen A."/>
            <person name="Lutzoni F."/>
            <person name="Magnuson J."/>
            <person name="Mondo S."/>
            <person name="Nolan M."/>
            <person name="Ohm R."/>
            <person name="Pangilinan J."/>
            <person name="Park H.-J."/>
            <person name="Ramirez L."/>
            <person name="Alfaro M."/>
            <person name="Sun H."/>
            <person name="Tritt A."/>
            <person name="Yoshinaga Y."/>
            <person name="Zwiers L.-H."/>
            <person name="Turgeon B."/>
            <person name="Goodwin S."/>
            <person name="Spatafora J."/>
            <person name="Crous P."/>
            <person name="Grigoriev I."/>
        </authorList>
    </citation>
    <scope>NUCLEOTIDE SEQUENCE</scope>
    <source>
        <strain evidence="5">CBS 480.64</strain>
    </source>
</reference>
<organism evidence="5 6">
    <name type="scientific">Piedraia hortae CBS 480.64</name>
    <dbReference type="NCBI Taxonomy" id="1314780"/>
    <lineage>
        <taxon>Eukaryota</taxon>
        <taxon>Fungi</taxon>
        <taxon>Dikarya</taxon>
        <taxon>Ascomycota</taxon>
        <taxon>Pezizomycotina</taxon>
        <taxon>Dothideomycetes</taxon>
        <taxon>Dothideomycetidae</taxon>
        <taxon>Capnodiales</taxon>
        <taxon>Piedraiaceae</taxon>
        <taxon>Piedraia</taxon>
    </lineage>
</organism>
<protein>
    <submittedName>
        <fullName evidence="5">Fcf2-domain-containing protein</fullName>
    </submittedName>
</protein>
<feature type="compositionally biased region" description="Basic and acidic residues" evidence="3">
    <location>
        <begin position="67"/>
        <end position="89"/>
    </location>
</feature>
<feature type="region of interest" description="Disordered" evidence="3">
    <location>
        <begin position="42"/>
        <end position="103"/>
    </location>
</feature>
<evidence type="ECO:0000313" key="6">
    <source>
        <dbReference type="Proteomes" id="UP000799421"/>
    </source>
</evidence>
<dbReference type="PANTHER" id="PTHR21686:SF12">
    <property type="entry name" value="DEOXYNUCLEOTIDYLTRANSFERASE TERMINAL-INTERACTING PROTEIN 2"/>
    <property type="match status" value="1"/>
</dbReference>
<dbReference type="GO" id="GO:0006396">
    <property type="term" value="P:RNA processing"/>
    <property type="evidence" value="ECO:0007669"/>
    <property type="project" value="TreeGrafter"/>
</dbReference>
<dbReference type="InterPro" id="IPR039883">
    <property type="entry name" value="Fcf2/DNTTIP2"/>
</dbReference>
<comment type="subcellular location">
    <subcellularLocation>
        <location evidence="1">Nucleus</location>
        <location evidence="1">Nucleolus</location>
    </subcellularLocation>
</comment>
<dbReference type="Pfam" id="PF08698">
    <property type="entry name" value="Fcf2"/>
    <property type="match status" value="1"/>
</dbReference>
<dbReference type="InterPro" id="IPR014810">
    <property type="entry name" value="Fcf2_C"/>
</dbReference>
<dbReference type="GO" id="GO:0003723">
    <property type="term" value="F:RNA binding"/>
    <property type="evidence" value="ECO:0007669"/>
    <property type="project" value="TreeGrafter"/>
</dbReference>